<comment type="caution">
    <text evidence="1">The sequence shown here is derived from an EMBL/GenBank/DDBJ whole genome shotgun (WGS) entry which is preliminary data.</text>
</comment>
<dbReference type="Proteomes" id="UP000019277">
    <property type="component" value="Unassembled WGS sequence"/>
</dbReference>
<protein>
    <submittedName>
        <fullName evidence="1">Uncharacterized protein</fullName>
    </submittedName>
</protein>
<dbReference type="AlphaFoldDB" id="W7IFT0"/>
<name>W7IFT0_9PSEU</name>
<keyword evidence="2" id="KW-1185">Reference proteome</keyword>
<organism evidence="1 2">
    <name type="scientific">Actinokineospora spheciospongiae</name>
    <dbReference type="NCBI Taxonomy" id="909613"/>
    <lineage>
        <taxon>Bacteria</taxon>
        <taxon>Bacillati</taxon>
        <taxon>Actinomycetota</taxon>
        <taxon>Actinomycetes</taxon>
        <taxon>Pseudonocardiales</taxon>
        <taxon>Pseudonocardiaceae</taxon>
        <taxon>Actinokineospora</taxon>
    </lineage>
</organism>
<evidence type="ECO:0000313" key="2">
    <source>
        <dbReference type="Proteomes" id="UP000019277"/>
    </source>
</evidence>
<gene>
    <name evidence="1" type="ORF">UO65_4984</name>
</gene>
<reference evidence="1 2" key="1">
    <citation type="journal article" date="2014" name="Genome Announc.">
        <title>Draft Genome Sequence of the Antitrypanosomally Active Sponge-Associated Bacterium Actinokineospora sp. Strain EG49.</title>
        <authorList>
            <person name="Harjes J."/>
            <person name="Ryu T."/>
            <person name="Abdelmohsen U.R."/>
            <person name="Moitinho-Silva L."/>
            <person name="Horn H."/>
            <person name="Ravasi T."/>
            <person name="Hentschel U."/>
        </authorList>
    </citation>
    <scope>NUCLEOTIDE SEQUENCE [LARGE SCALE GENOMIC DNA]</scope>
    <source>
        <strain evidence="1 2">EG49</strain>
    </source>
</reference>
<accession>W7IFT0</accession>
<evidence type="ECO:0000313" key="1">
    <source>
        <dbReference type="EMBL" id="EWC59745.1"/>
    </source>
</evidence>
<proteinExistence type="predicted"/>
<dbReference type="EMBL" id="AYXG01000187">
    <property type="protein sequence ID" value="EWC59745.1"/>
    <property type="molecule type" value="Genomic_DNA"/>
</dbReference>
<sequence>MPSRVMTGECEMAEDLLAELGKLQQYAAGLSGLLAEA</sequence>